<evidence type="ECO:0000313" key="1">
    <source>
        <dbReference type="EMBL" id="OCH93978.1"/>
    </source>
</evidence>
<protein>
    <submittedName>
        <fullName evidence="1">Uncharacterized protein</fullName>
    </submittedName>
</protein>
<dbReference type="Proteomes" id="UP000250043">
    <property type="component" value="Unassembled WGS sequence"/>
</dbReference>
<accession>A0A8E2DQM9</accession>
<dbReference type="SUPFAM" id="SSF56801">
    <property type="entry name" value="Acetyl-CoA synthetase-like"/>
    <property type="match status" value="1"/>
</dbReference>
<dbReference type="AlphaFoldDB" id="A0A8E2DQM9"/>
<dbReference type="OrthoDB" id="2603665at2759"/>
<name>A0A8E2DQM9_9APHY</name>
<organism evidence="1 2">
    <name type="scientific">Obba rivulosa</name>
    <dbReference type="NCBI Taxonomy" id="1052685"/>
    <lineage>
        <taxon>Eukaryota</taxon>
        <taxon>Fungi</taxon>
        <taxon>Dikarya</taxon>
        <taxon>Basidiomycota</taxon>
        <taxon>Agaricomycotina</taxon>
        <taxon>Agaricomycetes</taxon>
        <taxon>Polyporales</taxon>
        <taxon>Gelatoporiaceae</taxon>
        <taxon>Obba</taxon>
    </lineage>
</organism>
<gene>
    <name evidence="1" type="ORF">OBBRIDRAFT_723741</name>
</gene>
<keyword evidence="2" id="KW-1185">Reference proteome</keyword>
<proteinExistence type="predicted"/>
<dbReference type="EMBL" id="KV722348">
    <property type="protein sequence ID" value="OCH93978.1"/>
    <property type="molecule type" value="Genomic_DNA"/>
</dbReference>
<sequence length="63" mass="7040">MSTSPLTPTEALLHVAKSRPYFPAVRSGNTHWSYAALWNRIRQLSGHIDYLVEAGLPVGLYTK</sequence>
<evidence type="ECO:0000313" key="2">
    <source>
        <dbReference type="Proteomes" id="UP000250043"/>
    </source>
</evidence>
<reference evidence="1 2" key="1">
    <citation type="submission" date="2016-07" db="EMBL/GenBank/DDBJ databases">
        <title>Draft genome of the white-rot fungus Obba rivulosa 3A-2.</title>
        <authorList>
            <consortium name="DOE Joint Genome Institute"/>
            <person name="Miettinen O."/>
            <person name="Riley R."/>
            <person name="Acob R."/>
            <person name="Barry K."/>
            <person name="Cullen D."/>
            <person name="De Vries R."/>
            <person name="Hainaut M."/>
            <person name="Hatakka A."/>
            <person name="Henrissat B."/>
            <person name="Hilden K."/>
            <person name="Kuo R."/>
            <person name="Labutti K."/>
            <person name="Lipzen A."/>
            <person name="Makela M.R."/>
            <person name="Sandor L."/>
            <person name="Spatafora J.W."/>
            <person name="Grigoriev I.V."/>
            <person name="Hibbett D.S."/>
        </authorList>
    </citation>
    <scope>NUCLEOTIDE SEQUENCE [LARGE SCALE GENOMIC DNA]</scope>
    <source>
        <strain evidence="1 2">3A-2</strain>
    </source>
</reference>